<organism evidence="3 4">
    <name type="scientific">Terfezia boudieri ATCC MYA-4762</name>
    <dbReference type="NCBI Taxonomy" id="1051890"/>
    <lineage>
        <taxon>Eukaryota</taxon>
        <taxon>Fungi</taxon>
        <taxon>Dikarya</taxon>
        <taxon>Ascomycota</taxon>
        <taxon>Pezizomycotina</taxon>
        <taxon>Pezizomycetes</taxon>
        <taxon>Pezizales</taxon>
        <taxon>Pezizaceae</taxon>
        <taxon>Terfezia</taxon>
    </lineage>
</organism>
<reference evidence="3 4" key="1">
    <citation type="journal article" date="2018" name="Nat. Ecol. Evol.">
        <title>Pezizomycetes genomes reveal the molecular basis of ectomycorrhizal truffle lifestyle.</title>
        <authorList>
            <person name="Murat C."/>
            <person name="Payen T."/>
            <person name="Noel B."/>
            <person name="Kuo A."/>
            <person name="Morin E."/>
            <person name="Chen J."/>
            <person name="Kohler A."/>
            <person name="Krizsan K."/>
            <person name="Balestrini R."/>
            <person name="Da Silva C."/>
            <person name="Montanini B."/>
            <person name="Hainaut M."/>
            <person name="Levati E."/>
            <person name="Barry K.W."/>
            <person name="Belfiori B."/>
            <person name="Cichocki N."/>
            <person name="Clum A."/>
            <person name="Dockter R.B."/>
            <person name="Fauchery L."/>
            <person name="Guy J."/>
            <person name="Iotti M."/>
            <person name="Le Tacon F."/>
            <person name="Lindquist E.A."/>
            <person name="Lipzen A."/>
            <person name="Malagnac F."/>
            <person name="Mello A."/>
            <person name="Molinier V."/>
            <person name="Miyauchi S."/>
            <person name="Poulain J."/>
            <person name="Riccioni C."/>
            <person name="Rubini A."/>
            <person name="Sitrit Y."/>
            <person name="Splivallo R."/>
            <person name="Traeger S."/>
            <person name="Wang M."/>
            <person name="Zifcakova L."/>
            <person name="Wipf D."/>
            <person name="Zambonelli A."/>
            <person name="Paolocci F."/>
            <person name="Nowrousian M."/>
            <person name="Ottonello S."/>
            <person name="Baldrian P."/>
            <person name="Spatafora J.W."/>
            <person name="Henrissat B."/>
            <person name="Nagy L.G."/>
            <person name="Aury J.M."/>
            <person name="Wincker P."/>
            <person name="Grigoriev I.V."/>
            <person name="Bonfante P."/>
            <person name="Martin F.M."/>
        </authorList>
    </citation>
    <scope>NUCLEOTIDE SEQUENCE [LARGE SCALE GENOMIC DNA]</scope>
    <source>
        <strain evidence="3 4">ATCC MYA-4762</strain>
    </source>
</reference>
<dbReference type="GO" id="GO:0016787">
    <property type="term" value="F:hydrolase activity"/>
    <property type="evidence" value="ECO:0007669"/>
    <property type="project" value="InterPro"/>
</dbReference>
<name>A0A3N4LLZ5_9PEZI</name>
<feature type="domain" description="Alpha/beta hydrolase fold-3" evidence="2">
    <location>
        <begin position="55"/>
        <end position="153"/>
    </location>
</feature>
<evidence type="ECO:0000313" key="3">
    <source>
        <dbReference type="EMBL" id="RPB22362.1"/>
    </source>
</evidence>
<dbReference type="OrthoDB" id="19653at2759"/>
<feature type="non-terminal residue" evidence="3">
    <location>
        <position position="1"/>
    </location>
</feature>
<proteinExistence type="predicted"/>
<dbReference type="EMBL" id="ML121552">
    <property type="protein sequence ID" value="RPB22362.1"/>
    <property type="molecule type" value="Genomic_DNA"/>
</dbReference>
<sequence length="262" mass="29463">LQNLSNVHPHAPHYNTTKTYTYKTQPPPSSLSILATAHYLPAYTGANSPLRPIALCFHSGSFIIGHKDAIPKAEVDFLAWDHGFIVVSIDYSLCPQVSLREGPIKDTEDIYRWCREVLPRLLAREEDRVEVDRKRMEVLGYSAGGLLAISTAFLPNPPSMIIDFYGSKDLHNPWWTLPNTNKPVPGFPSEFINQVFSISTIPTSFPTLSPTSPNFIMTPRLAYLLGRIKDRLSIKKLMKDESDYETVDSAARWNTPSGVQNF</sequence>
<protein>
    <recommendedName>
        <fullName evidence="2">Alpha/beta hydrolase fold-3 domain-containing protein</fullName>
    </recommendedName>
</protein>
<dbReference type="InterPro" id="IPR013094">
    <property type="entry name" value="AB_hydrolase_3"/>
</dbReference>
<dbReference type="InterPro" id="IPR029058">
    <property type="entry name" value="AB_hydrolase_fold"/>
</dbReference>
<dbReference type="Gene3D" id="3.40.50.1820">
    <property type="entry name" value="alpha/beta hydrolase"/>
    <property type="match status" value="1"/>
</dbReference>
<dbReference type="SUPFAM" id="SSF53474">
    <property type="entry name" value="alpha/beta-Hydrolases"/>
    <property type="match status" value="1"/>
</dbReference>
<evidence type="ECO:0000259" key="2">
    <source>
        <dbReference type="Pfam" id="PF07859"/>
    </source>
</evidence>
<keyword evidence="4" id="KW-1185">Reference proteome</keyword>
<dbReference type="Proteomes" id="UP000267821">
    <property type="component" value="Unassembled WGS sequence"/>
</dbReference>
<dbReference type="STRING" id="1051890.A0A3N4LLZ5"/>
<gene>
    <name evidence="3" type="ORF">L211DRAFT_839714</name>
</gene>
<evidence type="ECO:0000313" key="4">
    <source>
        <dbReference type="Proteomes" id="UP000267821"/>
    </source>
</evidence>
<dbReference type="Pfam" id="PF07859">
    <property type="entry name" value="Abhydrolase_3"/>
    <property type="match status" value="1"/>
</dbReference>
<evidence type="ECO:0000256" key="1">
    <source>
        <dbReference type="SAM" id="MobiDB-lite"/>
    </source>
</evidence>
<dbReference type="InParanoid" id="A0A3N4LLZ5"/>
<dbReference type="AlphaFoldDB" id="A0A3N4LLZ5"/>
<accession>A0A3N4LLZ5</accession>
<feature type="region of interest" description="Disordered" evidence="1">
    <location>
        <begin position="1"/>
        <end position="23"/>
    </location>
</feature>